<accession>A0ABS6EEA4</accession>
<protein>
    <submittedName>
        <fullName evidence="1">Uncharacterized protein</fullName>
    </submittedName>
</protein>
<dbReference type="Proteomes" id="UP000726170">
    <property type="component" value="Unassembled WGS sequence"/>
</dbReference>
<gene>
    <name evidence="1" type="ORF">KQI86_04315</name>
</gene>
<evidence type="ECO:0000313" key="2">
    <source>
        <dbReference type="Proteomes" id="UP000726170"/>
    </source>
</evidence>
<evidence type="ECO:0000313" key="1">
    <source>
        <dbReference type="EMBL" id="MBU5483541.1"/>
    </source>
</evidence>
<dbReference type="RefSeq" id="WP_216437908.1">
    <property type="nucleotide sequence ID" value="NZ_JAHLQF010000001.1"/>
</dbReference>
<name>A0ABS6EEA4_9CLOT</name>
<reference evidence="1 2" key="1">
    <citation type="submission" date="2021-06" db="EMBL/GenBank/DDBJ databases">
        <authorList>
            <person name="Sun Q."/>
            <person name="Li D."/>
        </authorList>
    </citation>
    <scope>NUCLEOTIDE SEQUENCE [LARGE SCALE GENOMIC DNA]</scope>
    <source>
        <strain evidence="1 2">MSJ-11</strain>
    </source>
</reference>
<keyword evidence="2" id="KW-1185">Reference proteome</keyword>
<comment type="caution">
    <text evidence="1">The sequence shown here is derived from an EMBL/GenBank/DDBJ whole genome shotgun (WGS) entry which is preliminary data.</text>
</comment>
<organism evidence="1 2">
    <name type="scientific">Clostridium mobile</name>
    <dbReference type="NCBI Taxonomy" id="2841512"/>
    <lineage>
        <taxon>Bacteria</taxon>
        <taxon>Bacillati</taxon>
        <taxon>Bacillota</taxon>
        <taxon>Clostridia</taxon>
        <taxon>Eubacteriales</taxon>
        <taxon>Clostridiaceae</taxon>
        <taxon>Clostridium</taxon>
    </lineage>
</organism>
<proteinExistence type="predicted"/>
<dbReference type="EMBL" id="JAHLQF010000001">
    <property type="protein sequence ID" value="MBU5483541.1"/>
    <property type="molecule type" value="Genomic_DNA"/>
</dbReference>
<sequence length="78" mass="9125">MFEGIFETIVMGSDTVFLDLPQEEYISKYNTLDFDTAQNLAEKYFESKGEKVVPEVQDFFVNEDIHRIKITVQLKDLN</sequence>